<proteinExistence type="predicted"/>
<protein>
    <submittedName>
        <fullName evidence="1">Uncharacterized protein</fullName>
    </submittedName>
</protein>
<organism evidence="1">
    <name type="scientific">termite gut metagenome</name>
    <dbReference type="NCBI Taxonomy" id="433724"/>
    <lineage>
        <taxon>unclassified sequences</taxon>
        <taxon>metagenomes</taxon>
        <taxon>organismal metagenomes</taxon>
    </lineage>
</organism>
<sequence>MKCIANVKCTPKVGQKTFGVHFRTLFAELLFGFWKRKGNETDAESMLFMHILKIDALITFNGKDFSDICHQRKIELIGMNYIG</sequence>
<comment type="caution">
    <text evidence="1">The sequence shown here is derived from an EMBL/GenBank/DDBJ whole genome shotgun (WGS) entry which is preliminary data.</text>
</comment>
<reference evidence="1" key="1">
    <citation type="submission" date="2019-03" db="EMBL/GenBank/DDBJ databases">
        <title>Single cell metagenomics reveals metabolic interactions within the superorganism composed of flagellate Streblomastix strix and complex community of Bacteroidetes bacteria on its surface.</title>
        <authorList>
            <person name="Treitli S.C."/>
            <person name="Kolisko M."/>
            <person name="Husnik F."/>
            <person name="Keeling P."/>
            <person name="Hampl V."/>
        </authorList>
    </citation>
    <scope>NUCLEOTIDE SEQUENCE</scope>
    <source>
        <strain evidence="1">STM</strain>
    </source>
</reference>
<dbReference type="EMBL" id="SNRY01000671">
    <property type="protein sequence ID" value="KAA6337783.1"/>
    <property type="molecule type" value="Genomic_DNA"/>
</dbReference>
<name>A0A5J4RXR7_9ZZZZ</name>
<dbReference type="AlphaFoldDB" id="A0A5J4RXR7"/>
<evidence type="ECO:0000313" key="1">
    <source>
        <dbReference type="EMBL" id="KAA6337783.1"/>
    </source>
</evidence>
<accession>A0A5J4RXR7</accession>
<gene>
    <name evidence="1" type="ORF">EZS27_014166</name>
</gene>